<reference evidence="1" key="1">
    <citation type="submission" date="2016-05" db="EMBL/GenBank/DDBJ databases">
        <authorList>
            <person name="Lavstsen T."/>
            <person name="Jespersen J.S."/>
        </authorList>
    </citation>
    <scope>NUCLEOTIDE SEQUENCE</scope>
    <source>
        <tissue evidence="1">Brain</tissue>
    </source>
</reference>
<name>A0A1A8KFQ0_NOTKU</name>
<organism evidence="1">
    <name type="scientific">Nothobranchius kuhntae</name>
    <name type="common">Beira killifish</name>
    <dbReference type="NCBI Taxonomy" id="321403"/>
    <lineage>
        <taxon>Eukaryota</taxon>
        <taxon>Metazoa</taxon>
        <taxon>Chordata</taxon>
        <taxon>Craniata</taxon>
        <taxon>Vertebrata</taxon>
        <taxon>Euteleostomi</taxon>
        <taxon>Actinopterygii</taxon>
        <taxon>Neopterygii</taxon>
        <taxon>Teleostei</taxon>
        <taxon>Neoteleostei</taxon>
        <taxon>Acanthomorphata</taxon>
        <taxon>Ovalentaria</taxon>
        <taxon>Atherinomorphae</taxon>
        <taxon>Cyprinodontiformes</taxon>
        <taxon>Nothobranchiidae</taxon>
        <taxon>Nothobranchius</taxon>
    </lineage>
</organism>
<sequence length="52" mass="6101">VDTKAACGDFRMKSESRIRALYLRNLTEKQTQISIYKSSNKEIQVMQTRCPY</sequence>
<reference evidence="1" key="2">
    <citation type="submission" date="2016-06" db="EMBL/GenBank/DDBJ databases">
        <title>The genome of a short-lived fish provides insights into sex chromosome evolution and the genetic control of aging.</title>
        <authorList>
            <person name="Reichwald K."/>
            <person name="Felder M."/>
            <person name="Petzold A."/>
            <person name="Koch P."/>
            <person name="Groth M."/>
            <person name="Platzer M."/>
        </authorList>
    </citation>
    <scope>NUCLEOTIDE SEQUENCE</scope>
    <source>
        <tissue evidence="1">Brain</tissue>
    </source>
</reference>
<gene>
    <name evidence="1" type="primary">FAM20A</name>
</gene>
<dbReference type="AlphaFoldDB" id="A0A1A8KFQ0"/>
<accession>A0A1A8KFQ0</accession>
<proteinExistence type="predicted"/>
<dbReference type="EMBL" id="HAEE01011112">
    <property type="protein sequence ID" value="SBR31162.1"/>
    <property type="molecule type" value="Transcribed_RNA"/>
</dbReference>
<evidence type="ECO:0000313" key="1">
    <source>
        <dbReference type="EMBL" id="SBR31162.1"/>
    </source>
</evidence>
<protein>
    <submittedName>
        <fullName evidence="1">Family with sequence similarity 20, member A</fullName>
    </submittedName>
</protein>
<feature type="non-terminal residue" evidence="1">
    <location>
        <position position="1"/>
    </location>
</feature>